<reference evidence="3" key="1">
    <citation type="submission" date="2025-08" db="UniProtKB">
        <authorList>
            <consortium name="RefSeq"/>
        </authorList>
    </citation>
    <scope>IDENTIFICATION</scope>
</reference>
<dbReference type="AlphaFoldDB" id="A0AAJ7FIJ5"/>
<evidence type="ECO:0000313" key="3">
    <source>
        <dbReference type="RefSeq" id="XP_015593542.1"/>
    </source>
</evidence>
<evidence type="ECO:0000313" key="2">
    <source>
        <dbReference type="Proteomes" id="UP000694920"/>
    </source>
</evidence>
<accession>A0AAJ7FIJ5</accession>
<dbReference type="GeneID" id="107266965"/>
<organism evidence="2 3">
    <name type="scientific">Cephus cinctus</name>
    <name type="common">Wheat stem sawfly</name>
    <dbReference type="NCBI Taxonomy" id="211228"/>
    <lineage>
        <taxon>Eukaryota</taxon>
        <taxon>Metazoa</taxon>
        <taxon>Ecdysozoa</taxon>
        <taxon>Arthropoda</taxon>
        <taxon>Hexapoda</taxon>
        <taxon>Insecta</taxon>
        <taxon>Pterygota</taxon>
        <taxon>Neoptera</taxon>
        <taxon>Endopterygota</taxon>
        <taxon>Hymenoptera</taxon>
        <taxon>Cephoidea</taxon>
        <taxon>Cephidae</taxon>
        <taxon>Cephus</taxon>
    </lineage>
</organism>
<feature type="chain" id="PRO_5042482362" evidence="1">
    <location>
        <begin position="19"/>
        <end position="97"/>
    </location>
</feature>
<protein>
    <submittedName>
        <fullName evidence="3">Uncharacterized protein LOC107266965</fullName>
    </submittedName>
</protein>
<keyword evidence="1" id="KW-0732">Signal</keyword>
<name>A0AAJ7FIJ5_CEPCN</name>
<keyword evidence="2" id="KW-1185">Reference proteome</keyword>
<feature type="signal peptide" evidence="1">
    <location>
        <begin position="1"/>
        <end position="18"/>
    </location>
</feature>
<proteinExistence type="predicted"/>
<dbReference type="KEGG" id="ccin:107266965"/>
<gene>
    <name evidence="3" type="primary">LOC107266965</name>
</gene>
<sequence length="97" mass="10438">MKCFVAILLVAFAAVSLADKAQDVESIEPTKVEAKSPVENVVRDKRGFVLGAAYTAPYAYSAYSAPVAYSAGYSLPYAYSAYSAYPYYTAYSSPYVG</sequence>
<evidence type="ECO:0000256" key="1">
    <source>
        <dbReference type="SAM" id="SignalP"/>
    </source>
</evidence>
<dbReference type="Proteomes" id="UP000694920">
    <property type="component" value="Unplaced"/>
</dbReference>
<dbReference type="RefSeq" id="XP_015593542.1">
    <property type="nucleotide sequence ID" value="XM_015738056.2"/>
</dbReference>